<feature type="chain" id="PRO_5009132060" evidence="2">
    <location>
        <begin position="22"/>
        <end position="76"/>
    </location>
</feature>
<proteinExistence type="predicted"/>
<protein>
    <submittedName>
        <fullName evidence="3">Uncharacterized protein</fullName>
    </submittedName>
</protein>
<accession>A0A1E3LV05</accession>
<keyword evidence="1" id="KW-1133">Transmembrane helix</keyword>
<comment type="caution">
    <text evidence="3">The sequence shown here is derived from an EMBL/GenBank/DDBJ whole genome shotgun (WGS) entry which is preliminary data.</text>
</comment>
<keyword evidence="1" id="KW-0812">Transmembrane</keyword>
<dbReference type="AlphaFoldDB" id="A0A1E3LV05"/>
<keyword evidence="1" id="KW-0472">Membrane</keyword>
<reference evidence="3 4" key="1">
    <citation type="submission" date="2016-08" db="EMBL/GenBank/DDBJ databases">
        <title>Draft genome of the agarase producing Sphingomonas sp. MCT13.</title>
        <authorList>
            <person name="D'Andrea M.M."/>
            <person name="Rossolini G.M."/>
            <person name="Thaller M.C."/>
        </authorList>
    </citation>
    <scope>NUCLEOTIDE SEQUENCE [LARGE SCALE GENOMIC DNA]</scope>
    <source>
        <strain evidence="3 4">MCT13</strain>
    </source>
</reference>
<organism evidence="3 4">
    <name type="scientific">Sphingomonas turrisvirgatae</name>
    <dbReference type="NCBI Taxonomy" id="1888892"/>
    <lineage>
        <taxon>Bacteria</taxon>
        <taxon>Pseudomonadati</taxon>
        <taxon>Pseudomonadota</taxon>
        <taxon>Alphaproteobacteria</taxon>
        <taxon>Sphingomonadales</taxon>
        <taxon>Sphingomonadaceae</taxon>
        <taxon>Sphingomonas</taxon>
    </lineage>
</organism>
<keyword evidence="2" id="KW-0732">Signal</keyword>
<dbReference type="EMBL" id="MDDS01000057">
    <property type="protein sequence ID" value="ODP36660.1"/>
    <property type="molecule type" value="Genomic_DNA"/>
</dbReference>
<feature type="signal peptide" evidence="2">
    <location>
        <begin position="1"/>
        <end position="21"/>
    </location>
</feature>
<keyword evidence="4" id="KW-1185">Reference proteome</keyword>
<name>A0A1E3LV05_9SPHN</name>
<evidence type="ECO:0000256" key="2">
    <source>
        <dbReference type="SAM" id="SignalP"/>
    </source>
</evidence>
<dbReference type="STRING" id="1888892.BFL28_04970"/>
<evidence type="ECO:0000313" key="4">
    <source>
        <dbReference type="Proteomes" id="UP000094487"/>
    </source>
</evidence>
<evidence type="ECO:0000256" key="1">
    <source>
        <dbReference type="SAM" id="Phobius"/>
    </source>
</evidence>
<sequence length="76" mass="7514">MKKILAAAAAATMLVGTTASATSAQSLSLKNAPRAATVVGESNEQLGAAAWVLGAIGLGLVVWGIVELTSDDSDSN</sequence>
<dbReference type="RefSeq" id="WP_069321594.1">
    <property type="nucleotide sequence ID" value="NZ_MDDS01000057.1"/>
</dbReference>
<dbReference type="OrthoDB" id="7597346at2"/>
<gene>
    <name evidence="3" type="ORF">BFL28_04970</name>
</gene>
<feature type="transmembrane region" description="Helical" evidence="1">
    <location>
        <begin position="48"/>
        <end position="66"/>
    </location>
</feature>
<evidence type="ECO:0000313" key="3">
    <source>
        <dbReference type="EMBL" id="ODP36660.1"/>
    </source>
</evidence>
<dbReference type="Proteomes" id="UP000094487">
    <property type="component" value="Unassembled WGS sequence"/>
</dbReference>